<name>A0A6G1DC61_9ORYZ</name>
<sequence>MVWLFIEPDRQTEPKEAERHAEVLMRLAAGFRLRASGQLIQAAAVDVVVDVHQRGPVPYGLAVVDAVGALEAELLKVDVDAPRAVARCRHHHDRLTLDRLHDLPGPELREDGSVLLAVLVQAQRSRKGREGTSPSQRAAATHAKLPEPPALLTRHATAPLNTTLLRSIGHLRSTGFRFWGSLGAAAAMASKQILKELKDLQKDPPTSCSAVLVFNGGMMSHNWGAILGQQCFPPDMMEEEKPSAGVPTDTTVATMVSSWLLPTQSQEAVYQTLNTAYGMAPSDPPFSADQATAEARMDVEVQLWQRQPQAPPCQQAPFWSGTGTEGCGDTFFSRTYPTLFCRKGLCREYCDNEGAAGGSCISSSCYSVADLLDSP</sequence>
<evidence type="ECO:0000313" key="2">
    <source>
        <dbReference type="Proteomes" id="UP000479710"/>
    </source>
</evidence>
<keyword evidence="2" id="KW-1185">Reference proteome</keyword>
<dbReference type="AlphaFoldDB" id="A0A6G1DC61"/>
<dbReference type="Proteomes" id="UP000479710">
    <property type="component" value="Unassembled WGS sequence"/>
</dbReference>
<reference evidence="1 2" key="1">
    <citation type="submission" date="2019-11" db="EMBL/GenBank/DDBJ databases">
        <title>Whole genome sequence of Oryza granulata.</title>
        <authorList>
            <person name="Li W."/>
        </authorList>
    </citation>
    <scope>NUCLEOTIDE SEQUENCE [LARGE SCALE GENOMIC DNA]</scope>
    <source>
        <strain evidence="2">cv. Menghai</strain>
        <tissue evidence="1">Leaf</tissue>
    </source>
</reference>
<evidence type="ECO:0000313" key="1">
    <source>
        <dbReference type="EMBL" id="KAF0910248.1"/>
    </source>
</evidence>
<dbReference type="OrthoDB" id="10646530at2759"/>
<organism evidence="1 2">
    <name type="scientific">Oryza meyeriana var. granulata</name>
    <dbReference type="NCBI Taxonomy" id="110450"/>
    <lineage>
        <taxon>Eukaryota</taxon>
        <taxon>Viridiplantae</taxon>
        <taxon>Streptophyta</taxon>
        <taxon>Embryophyta</taxon>
        <taxon>Tracheophyta</taxon>
        <taxon>Spermatophyta</taxon>
        <taxon>Magnoliopsida</taxon>
        <taxon>Liliopsida</taxon>
        <taxon>Poales</taxon>
        <taxon>Poaceae</taxon>
        <taxon>BOP clade</taxon>
        <taxon>Oryzoideae</taxon>
        <taxon>Oryzeae</taxon>
        <taxon>Oryzinae</taxon>
        <taxon>Oryza</taxon>
        <taxon>Oryza meyeriana</taxon>
    </lineage>
</organism>
<gene>
    <name evidence="1" type="ORF">E2562_001436</name>
</gene>
<protein>
    <submittedName>
        <fullName evidence="1">Uncharacterized protein</fullName>
    </submittedName>
</protein>
<dbReference type="EMBL" id="SPHZ02000006">
    <property type="protein sequence ID" value="KAF0910248.1"/>
    <property type="molecule type" value="Genomic_DNA"/>
</dbReference>
<comment type="caution">
    <text evidence="1">The sequence shown here is derived from an EMBL/GenBank/DDBJ whole genome shotgun (WGS) entry which is preliminary data.</text>
</comment>
<accession>A0A6G1DC61</accession>
<proteinExistence type="predicted"/>